<protein>
    <recommendedName>
        <fullName evidence="4">G protein-coupled receptor</fullName>
    </recommendedName>
</protein>
<keyword evidence="1" id="KW-0812">Transmembrane</keyword>
<evidence type="ECO:0000313" key="2">
    <source>
        <dbReference type="EMBL" id="GMS77850.1"/>
    </source>
</evidence>
<dbReference type="Proteomes" id="UP001432027">
    <property type="component" value="Unassembled WGS sequence"/>
</dbReference>
<keyword evidence="3" id="KW-1185">Reference proteome</keyword>
<feature type="non-terminal residue" evidence="2">
    <location>
        <position position="1"/>
    </location>
</feature>
<accession>A0AAV5SCJ5</accession>
<evidence type="ECO:0000313" key="3">
    <source>
        <dbReference type="Proteomes" id="UP001432027"/>
    </source>
</evidence>
<sequence length="72" mass="8036">ESYDIDLFADNLPGYLGVAFWIPIESRKGELCMQALYAMSALVTIVSASVVIIIFCIVQIMRETAIIIILRI</sequence>
<organism evidence="2 3">
    <name type="scientific">Pristionchus entomophagus</name>
    <dbReference type="NCBI Taxonomy" id="358040"/>
    <lineage>
        <taxon>Eukaryota</taxon>
        <taxon>Metazoa</taxon>
        <taxon>Ecdysozoa</taxon>
        <taxon>Nematoda</taxon>
        <taxon>Chromadorea</taxon>
        <taxon>Rhabditida</taxon>
        <taxon>Rhabditina</taxon>
        <taxon>Diplogasteromorpha</taxon>
        <taxon>Diplogasteroidea</taxon>
        <taxon>Neodiplogasteridae</taxon>
        <taxon>Pristionchus</taxon>
    </lineage>
</organism>
<keyword evidence="1" id="KW-1133">Transmembrane helix</keyword>
<keyword evidence="1" id="KW-0472">Membrane</keyword>
<comment type="caution">
    <text evidence="2">The sequence shown here is derived from an EMBL/GenBank/DDBJ whole genome shotgun (WGS) entry which is preliminary data.</text>
</comment>
<dbReference type="AlphaFoldDB" id="A0AAV5SCJ5"/>
<proteinExistence type="predicted"/>
<evidence type="ECO:0008006" key="4">
    <source>
        <dbReference type="Google" id="ProtNLM"/>
    </source>
</evidence>
<gene>
    <name evidence="2" type="ORF">PENTCL1PPCAC_25</name>
</gene>
<evidence type="ECO:0000256" key="1">
    <source>
        <dbReference type="SAM" id="Phobius"/>
    </source>
</evidence>
<feature type="transmembrane region" description="Helical" evidence="1">
    <location>
        <begin position="35"/>
        <end position="61"/>
    </location>
</feature>
<name>A0AAV5SCJ5_9BILA</name>
<reference evidence="2" key="1">
    <citation type="submission" date="2023-10" db="EMBL/GenBank/DDBJ databases">
        <title>Genome assembly of Pristionchus species.</title>
        <authorList>
            <person name="Yoshida K."/>
            <person name="Sommer R.J."/>
        </authorList>
    </citation>
    <scope>NUCLEOTIDE SEQUENCE</scope>
    <source>
        <strain evidence="2">RS0144</strain>
    </source>
</reference>
<dbReference type="EMBL" id="BTSX01000001">
    <property type="protein sequence ID" value="GMS77850.1"/>
    <property type="molecule type" value="Genomic_DNA"/>
</dbReference>